<protein>
    <submittedName>
        <fullName evidence="2">Membrane alanine aminopeptidase N</fullName>
        <ecNumber evidence="2">3.4.11.2</ecNumber>
    </submittedName>
</protein>
<evidence type="ECO:0000259" key="1">
    <source>
        <dbReference type="Pfam" id="PF17432"/>
    </source>
</evidence>
<dbReference type="EMBL" id="UAWN01000013">
    <property type="protein sequence ID" value="SQC38909.1"/>
    <property type="molecule type" value="Genomic_DNA"/>
</dbReference>
<sequence>MLCAIPACAIWRLRTTLGDKLVATQVSQADNMTDALAALSAAVALSCRAAIALMQEYDDKWHQDGLVDG</sequence>
<keyword evidence="2" id="KW-0378">Hydrolase</keyword>
<proteinExistence type="predicted"/>
<feature type="domain" description="Peptidase M1 alanyl aminopeptidase C-terminal" evidence="1">
    <location>
        <begin position="18"/>
        <end position="67"/>
    </location>
</feature>
<reference evidence="2 3" key="1">
    <citation type="submission" date="2018-06" db="EMBL/GenBank/DDBJ databases">
        <authorList>
            <consortium name="Pathogen Informatics"/>
            <person name="Doyle S."/>
        </authorList>
    </citation>
    <scope>NUCLEOTIDE SEQUENCE [LARGE SCALE GENOMIC DNA]</scope>
    <source>
        <strain evidence="2 3">NCTC9128</strain>
    </source>
</reference>
<accession>A0A2X3GQE6</accession>
<evidence type="ECO:0000313" key="3">
    <source>
        <dbReference type="Proteomes" id="UP000251088"/>
    </source>
</evidence>
<keyword evidence="2" id="KW-0645">Protease</keyword>
<dbReference type="Proteomes" id="UP000251088">
    <property type="component" value="Unassembled WGS sequence"/>
</dbReference>
<keyword evidence="2" id="KW-0031">Aminopeptidase</keyword>
<evidence type="ECO:0000313" key="2">
    <source>
        <dbReference type="EMBL" id="SQC38909.1"/>
    </source>
</evidence>
<dbReference type="InterPro" id="IPR024601">
    <property type="entry name" value="Peptidase_M1_pepN_C"/>
</dbReference>
<organism evidence="2 3">
    <name type="scientific">Klebsiella pneumoniae</name>
    <dbReference type="NCBI Taxonomy" id="573"/>
    <lineage>
        <taxon>Bacteria</taxon>
        <taxon>Pseudomonadati</taxon>
        <taxon>Pseudomonadota</taxon>
        <taxon>Gammaproteobacteria</taxon>
        <taxon>Enterobacterales</taxon>
        <taxon>Enterobacteriaceae</taxon>
        <taxon>Klebsiella/Raoultella group</taxon>
        <taxon>Klebsiella</taxon>
        <taxon>Klebsiella pneumoniae complex</taxon>
    </lineage>
</organism>
<name>A0A2X3GQE6_KLEPN</name>
<dbReference type="InterPro" id="IPR037144">
    <property type="entry name" value="Peptidase_M1_pepN_C_sf"/>
</dbReference>
<dbReference type="Gene3D" id="1.25.50.10">
    <property type="entry name" value="Peptidase M1, alanyl aminopeptidase, C-terminal domain"/>
    <property type="match status" value="1"/>
</dbReference>
<gene>
    <name evidence="2" type="primary">pepN_4</name>
    <name evidence="2" type="ORF">NCTC9128_05052</name>
</gene>
<dbReference type="Pfam" id="PF17432">
    <property type="entry name" value="DUF3458_C"/>
    <property type="match status" value="1"/>
</dbReference>
<dbReference type="GO" id="GO:0016285">
    <property type="term" value="F:alanyl aminopeptidase activity"/>
    <property type="evidence" value="ECO:0007669"/>
    <property type="project" value="UniProtKB-EC"/>
</dbReference>
<dbReference type="AlphaFoldDB" id="A0A2X3GQE6"/>
<dbReference type="EC" id="3.4.11.2" evidence="2"/>